<name>A0A0F9NK21_9ZZZZ</name>
<accession>A0A0F9NK21</accession>
<organism evidence="1">
    <name type="scientific">marine sediment metagenome</name>
    <dbReference type="NCBI Taxonomy" id="412755"/>
    <lineage>
        <taxon>unclassified sequences</taxon>
        <taxon>metagenomes</taxon>
        <taxon>ecological metagenomes</taxon>
    </lineage>
</organism>
<evidence type="ECO:0000313" key="1">
    <source>
        <dbReference type="EMBL" id="KKM81682.1"/>
    </source>
</evidence>
<sequence length="52" mass="5801">MGTNQNRSNAMMEVLRMPSGSQRRLLSDATPPDVVWEGRNERSLGAIVRSDL</sequence>
<dbReference type="EMBL" id="LAZR01007983">
    <property type="protein sequence ID" value="KKM81682.1"/>
    <property type="molecule type" value="Genomic_DNA"/>
</dbReference>
<protein>
    <submittedName>
        <fullName evidence="1">Uncharacterized protein</fullName>
    </submittedName>
</protein>
<comment type="caution">
    <text evidence="1">The sequence shown here is derived from an EMBL/GenBank/DDBJ whole genome shotgun (WGS) entry which is preliminary data.</text>
</comment>
<reference evidence="1" key="1">
    <citation type="journal article" date="2015" name="Nature">
        <title>Complex archaea that bridge the gap between prokaryotes and eukaryotes.</title>
        <authorList>
            <person name="Spang A."/>
            <person name="Saw J.H."/>
            <person name="Jorgensen S.L."/>
            <person name="Zaremba-Niedzwiedzka K."/>
            <person name="Martijn J."/>
            <person name="Lind A.E."/>
            <person name="van Eijk R."/>
            <person name="Schleper C."/>
            <person name="Guy L."/>
            <person name="Ettema T.J."/>
        </authorList>
    </citation>
    <scope>NUCLEOTIDE SEQUENCE</scope>
</reference>
<proteinExistence type="predicted"/>
<dbReference type="AlphaFoldDB" id="A0A0F9NK21"/>
<gene>
    <name evidence="1" type="ORF">LCGC14_1327380</name>
</gene>